<protein>
    <recommendedName>
        <fullName evidence="4">Phosducin domain-containing protein</fullName>
    </recommendedName>
</protein>
<evidence type="ECO:0000313" key="6">
    <source>
        <dbReference type="Proteomes" id="UP000886885"/>
    </source>
</evidence>
<comment type="similarity">
    <text evidence="1">Belongs to the phosducin family.</text>
</comment>
<feature type="region of interest" description="Disordered" evidence="2">
    <location>
        <begin position="28"/>
        <end position="52"/>
    </location>
</feature>
<comment type="caution">
    <text evidence="5">The sequence shown here is derived from an EMBL/GenBank/DDBJ whole genome shotgun (WGS) entry which is preliminary data.</text>
</comment>
<keyword evidence="3" id="KW-0472">Membrane</keyword>
<feature type="compositionally biased region" description="Pro residues" evidence="2">
    <location>
        <begin position="30"/>
        <end position="41"/>
    </location>
</feature>
<evidence type="ECO:0000256" key="2">
    <source>
        <dbReference type="SAM" id="MobiDB-lite"/>
    </source>
</evidence>
<gene>
    <name evidence="5" type="ORF">POTOM_006149</name>
</gene>
<evidence type="ECO:0000256" key="1">
    <source>
        <dbReference type="ARBA" id="ARBA00009686"/>
    </source>
</evidence>
<dbReference type="PANTHER" id="PTHR45809:SF3">
    <property type="entry name" value="VIRAL IAP-ASSOCIATED FACTOR HOMOLOG"/>
    <property type="match status" value="1"/>
</dbReference>
<organism evidence="5 6">
    <name type="scientific">Populus tomentosa</name>
    <name type="common">Chinese white poplar</name>
    <dbReference type="NCBI Taxonomy" id="118781"/>
    <lineage>
        <taxon>Eukaryota</taxon>
        <taxon>Viridiplantae</taxon>
        <taxon>Streptophyta</taxon>
        <taxon>Embryophyta</taxon>
        <taxon>Tracheophyta</taxon>
        <taxon>Spermatophyta</taxon>
        <taxon>Magnoliopsida</taxon>
        <taxon>eudicotyledons</taxon>
        <taxon>Gunneridae</taxon>
        <taxon>Pentapetalae</taxon>
        <taxon>rosids</taxon>
        <taxon>fabids</taxon>
        <taxon>Malpighiales</taxon>
        <taxon>Salicaceae</taxon>
        <taxon>Saliceae</taxon>
        <taxon>Populus</taxon>
    </lineage>
</organism>
<dbReference type="InterPro" id="IPR024253">
    <property type="entry name" value="Phosducin_thioredoxin-like_dom"/>
</dbReference>
<evidence type="ECO:0000313" key="5">
    <source>
        <dbReference type="EMBL" id="KAG6790006.1"/>
    </source>
</evidence>
<name>A0A8X8AKH8_POPTO</name>
<dbReference type="EMBL" id="JAAWWB010000002">
    <property type="protein sequence ID" value="KAG6790006.1"/>
    <property type="molecule type" value="Genomic_DNA"/>
</dbReference>
<dbReference type="GO" id="GO:0005737">
    <property type="term" value="C:cytoplasm"/>
    <property type="evidence" value="ECO:0007669"/>
    <property type="project" value="TreeGrafter"/>
</dbReference>
<dbReference type="Proteomes" id="UP000886885">
    <property type="component" value="Chromosome 1D"/>
</dbReference>
<accession>A0A8X8AKH8</accession>
<reference evidence="5" key="1">
    <citation type="journal article" date="2020" name="bioRxiv">
        <title>Hybrid origin of Populus tomentosa Carr. identified through genome sequencing and phylogenomic analysis.</title>
        <authorList>
            <person name="An X."/>
            <person name="Gao K."/>
            <person name="Chen Z."/>
            <person name="Li J."/>
            <person name="Yang X."/>
            <person name="Yang X."/>
            <person name="Zhou J."/>
            <person name="Guo T."/>
            <person name="Zhao T."/>
            <person name="Huang S."/>
            <person name="Miao D."/>
            <person name="Khan W.U."/>
            <person name="Rao P."/>
            <person name="Ye M."/>
            <person name="Lei B."/>
            <person name="Liao W."/>
            <person name="Wang J."/>
            <person name="Ji L."/>
            <person name="Li Y."/>
            <person name="Guo B."/>
            <person name="Mustafa N.S."/>
            <person name="Li S."/>
            <person name="Yun Q."/>
            <person name="Keller S.R."/>
            <person name="Mao J."/>
            <person name="Zhang R."/>
            <person name="Strauss S.H."/>
        </authorList>
    </citation>
    <scope>NUCLEOTIDE SEQUENCE</scope>
    <source>
        <strain evidence="5">GM15</strain>
        <tissue evidence="5">Leaf</tissue>
    </source>
</reference>
<dbReference type="AlphaFoldDB" id="A0A8X8AKH8"/>
<feature type="transmembrane region" description="Helical" evidence="3">
    <location>
        <begin position="82"/>
        <end position="102"/>
    </location>
</feature>
<evidence type="ECO:0000259" key="4">
    <source>
        <dbReference type="Pfam" id="PF02114"/>
    </source>
</evidence>
<feature type="domain" description="Phosducin" evidence="4">
    <location>
        <begin position="103"/>
        <end position="207"/>
    </location>
</feature>
<dbReference type="PANTHER" id="PTHR45809">
    <property type="entry name" value="VIRAL IAP-ASSOCIATED FACTOR HOMOLOG"/>
    <property type="match status" value="1"/>
</dbReference>
<evidence type="ECO:0000256" key="3">
    <source>
        <dbReference type="SAM" id="Phobius"/>
    </source>
</evidence>
<dbReference type="OrthoDB" id="45518at2759"/>
<dbReference type="InterPro" id="IPR051498">
    <property type="entry name" value="Phosducin-like_chap/apop_reg"/>
</dbReference>
<keyword evidence="3" id="KW-0812">Transmembrane</keyword>
<sequence>MGDYHFVYKDVEGASTQWDDIQRKLGNLPEKPPAFKPPPFTPASDQDSIPKDKSFIDSKTEEELEFLEDDLDLDDDRFLQEYRSLFLSIHSTNFFFFFFFFSNRKKRLTEMREATKIVRFGSVVPISGSDFVREVSQAGPDVWVVVLLYKDGYAECGVLMKCLEELAVKYPGTKFVKIVSTDCIPNYPDHNLPTLLVYNNGAVKANYAGLRSFGRRCTPEGVALVLCQSDPVLNDGQGGTDRSRDSVIEGVRRKLIEKVVKEHEDDDGSSSD</sequence>
<proteinExistence type="inferred from homology"/>
<keyword evidence="3" id="KW-1133">Transmembrane helix</keyword>
<dbReference type="Pfam" id="PF02114">
    <property type="entry name" value="Phosducin"/>
    <property type="match status" value="1"/>
</dbReference>
<keyword evidence="6" id="KW-1185">Reference proteome</keyword>
<dbReference type="GO" id="GO:0006457">
    <property type="term" value="P:protein folding"/>
    <property type="evidence" value="ECO:0007669"/>
    <property type="project" value="TreeGrafter"/>
</dbReference>